<accession>A0A2Z3KN40</accession>
<evidence type="ECO:0008006" key="3">
    <source>
        <dbReference type="Google" id="ProtNLM"/>
    </source>
</evidence>
<dbReference type="EMBL" id="CP028160">
    <property type="protein sequence ID" value="AWN65793.1"/>
    <property type="molecule type" value="Genomic_DNA"/>
</dbReference>
<protein>
    <recommendedName>
        <fullName evidence="3">HK97 gp10 family phage protein</fullName>
    </recommendedName>
</protein>
<evidence type="ECO:0000313" key="1">
    <source>
        <dbReference type="EMBL" id="AWN65793.1"/>
    </source>
</evidence>
<proteinExistence type="predicted"/>
<organism evidence="1 2">
    <name type="scientific">Lactococcus lactis subsp. lactis</name>
    <name type="common">Streptococcus lactis</name>
    <dbReference type="NCBI Taxonomy" id="1360"/>
    <lineage>
        <taxon>Bacteria</taxon>
        <taxon>Bacillati</taxon>
        <taxon>Bacillota</taxon>
        <taxon>Bacilli</taxon>
        <taxon>Lactobacillales</taxon>
        <taxon>Streptococcaceae</taxon>
        <taxon>Lactococcus</taxon>
    </lineage>
</organism>
<name>A0A2Z3KN40_LACLL</name>
<dbReference type="AlphaFoldDB" id="A0A2Z3KN40"/>
<sequence length="136" mass="15435">MKKMADPFGGNVFGEMWEAAVGNVEDRAKEAKSIMKEVINKKTGALSDAVEIERKDVDSYLVGINENKLVNDERNAGNVNYVKFYYYGAKPHTIRAKNGGVLHWRLNGKDYYAKSVKHPGSKPHNFIQDTLDRMRK</sequence>
<evidence type="ECO:0000313" key="2">
    <source>
        <dbReference type="Proteomes" id="UP000245919"/>
    </source>
</evidence>
<dbReference type="Proteomes" id="UP000245919">
    <property type="component" value="Chromosome"/>
</dbReference>
<gene>
    <name evidence="1" type="ORF">LL14B4_06220</name>
</gene>
<reference evidence="1 2" key="1">
    <citation type="submission" date="2018-03" db="EMBL/GenBank/DDBJ databases">
        <title>Genome sequence of Lactococcus lactis strain 14B4 from almond drupe.</title>
        <authorList>
            <person name="Tran T.D."/>
            <person name="McGarvey J.A."/>
            <person name="Huynh S."/>
            <person name="Parker C.T."/>
        </authorList>
    </citation>
    <scope>NUCLEOTIDE SEQUENCE [LARGE SCALE GENOMIC DNA]</scope>
    <source>
        <strain evidence="1 2">14B4</strain>
    </source>
</reference>